<evidence type="ECO:0000313" key="10">
    <source>
        <dbReference type="EMBL" id="GAB1310660.1"/>
    </source>
</evidence>
<keyword evidence="6" id="KW-0802">TPR repeat</keyword>
<evidence type="ECO:0000256" key="5">
    <source>
        <dbReference type="ARBA" id="ARBA00022737"/>
    </source>
</evidence>
<reference evidence="10 11" key="1">
    <citation type="submission" date="2024-09" db="EMBL/GenBank/DDBJ databases">
        <title>Itraconazole resistance in Madurella fahalii resulting from another homologue of gene encoding cytochrome P450 14-alpha sterol demethylase (CYP51).</title>
        <authorList>
            <person name="Yoshioka I."/>
            <person name="Fahal A.H."/>
            <person name="Kaneko S."/>
            <person name="Yaguchi T."/>
        </authorList>
    </citation>
    <scope>NUCLEOTIDE SEQUENCE [LARGE SCALE GENOMIC DNA]</scope>
    <source>
        <strain evidence="10 11">IFM 68171</strain>
    </source>
</reference>
<dbReference type="Pfam" id="PF13176">
    <property type="entry name" value="TPR_7"/>
    <property type="match status" value="1"/>
</dbReference>
<dbReference type="InterPro" id="IPR002151">
    <property type="entry name" value="Kinesin_light"/>
</dbReference>
<keyword evidence="5" id="KW-0677">Repeat</keyword>
<keyword evidence="4" id="KW-0493">Microtubule</keyword>
<dbReference type="InterPro" id="IPR011990">
    <property type="entry name" value="TPR-like_helical_dom_sf"/>
</dbReference>
<dbReference type="Gene3D" id="1.25.40.10">
    <property type="entry name" value="Tetratricopeptide repeat domain"/>
    <property type="match status" value="2"/>
</dbReference>
<keyword evidence="9" id="KW-0206">Cytoskeleton</keyword>
<dbReference type="PANTHER" id="PTHR45783">
    <property type="entry name" value="KINESIN LIGHT CHAIN"/>
    <property type="match status" value="1"/>
</dbReference>
<dbReference type="EMBL" id="BAAFSV010000001">
    <property type="protein sequence ID" value="GAB1310660.1"/>
    <property type="molecule type" value="Genomic_DNA"/>
</dbReference>
<dbReference type="Proteomes" id="UP001628179">
    <property type="component" value="Unassembled WGS sequence"/>
</dbReference>
<comment type="subcellular location">
    <subcellularLocation>
        <location evidence="1">Cytoplasm</location>
        <location evidence="1">Cytoskeleton</location>
    </subcellularLocation>
</comment>
<evidence type="ECO:0000256" key="3">
    <source>
        <dbReference type="ARBA" id="ARBA00022490"/>
    </source>
</evidence>
<keyword evidence="8" id="KW-0505">Motor protein</keyword>
<dbReference type="Pfam" id="PF13424">
    <property type="entry name" value="TPR_12"/>
    <property type="match status" value="1"/>
</dbReference>
<dbReference type="GeneID" id="98171615"/>
<evidence type="ECO:0000256" key="8">
    <source>
        <dbReference type="ARBA" id="ARBA00023175"/>
    </source>
</evidence>
<dbReference type="SUPFAM" id="SSF48452">
    <property type="entry name" value="TPR-like"/>
    <property type="match status" value="1"/>
</dbReference>
<organism evidence="10 11">
    <name type="scientific">Madurella fahalii</name>
    <dbReference type="NCBI Taxonomy" id="1157608"/>
    <lineage>
        <taxon>Eukaryota</taxon>
        <taxon>Fungi</taxon>
        <taxon>Dikarya</taxon>
        <taxon>Ascomycota</taxon>
        <taxon>Pezizomycotina</taxon>
        <taxon>Sordariomycetes</taxon>
        <taxon>Sordariomycetidae</taxon>
        <taxon>Sordariales</taxon>
        <taxon>Sordariales incertae sedis</taxon>
        <taxon>Madurella</taxon>
    </lineage>
</organism>
<keyword evidence="7" id="KW-0175">Coiled coil</keyword>
<comment type="similarity">
    <text evidence="2">Belongs to the kinesin light chain family.</text>
</comment>
<keyword evidence="3" id="KW-0963">Cytoplasm</keyword>
<name>A0ABQ0FYS9_9PEZI</name>
<proteinExistence type="inferred from homology"/>
<evidence type="ECO:0000256" key="9">
    <source>
        <dbReference type="ARBA" id="ARBA00023212"/>
    </source>
</evidence>
<comment type="caution">
    <text evidence="10">The sequence shown here is derived from an EMBL/GenBank/DDBJ whole genome shotgun (WGS) entry which is preliminary data.</text>
</comment>
<evidence type="ECO:0000256" key="7">
    <source>
        <dbReference type="ARBA" id="ARBA00023054"/>
    </source>
</evidence>
<keyword evidence="11" id="KW-1185">Reference proteome</keyword>
<evidence type="ECO:0000256" key="4">
    <source>
        <dbReference type="ARBA" id="ARBA00022701"/>
    </source>
</evidence>
<protein>
    <recommendedName>
        <fullName evidence="12">Kinesin light chain</fullName>
    </recommendedName>
</protein>
<evidence type="ECO:0008006" key="12">
    <source>
        <dbReference type="Google" id="ProtNLM"/>
    </source>
</evidence>
<sequence>MNNLANTLHSQGKYEEAEVLYRQTLKLQTRGKYEEAEALYRQTLKLRTRVLGAEHPDTLASINNLANTLHRQGKYEEAEAIFLHHY</sequence>
<dbReference type="InterPro" id="IPR019734">
    <property type="entry name" value="TPR_rpt"/>
</dbReference>
<gene>
    <name evidence="10" type="ORF">MFIFM68171_00870</name>
</gene>
<evidence type="ECO:0000256" key="2">
    <source>
        <dbReference type="ARBA" id="ARBA00009622"/>
    </source>
</evidence>
<dbReference type="RefSeq" id="XP_070912393.1">
    <property type="nucleotide sequence ID" value="XM_071056292.1"/>
</dbReference>
<evidence type="ECO:0000256" key="6">
    <source>
        <dbReference type="ARBA" id="ARBA00022803"/>
    </source>
</evidence>
<accession>A0ABQ0FYS9</accession>
<evidence type="ECO:0000313" key="11">
    <source>
        <dbReference type="Proteomes" id="UP001628179"/>
    </source>
</evidence>
<evidence type="ECO:0000256" key="1">
    <source>
        <dbReference type="ARBA" id="ARBA00004245"/>
    </source>
</evidence>
<dbReference type="PANTHER" id="PTHR45783:SF3">
    <property type="entry name" value="KINESIN LIGHT CHAIN"/>
    <property type="match status" value="1"/>
</dbReference>